<dbReference type="Pfam" id="PF01844">
    <property type="entry name" value="HNH"/>
    <property type="match status" value="1"/>
</dbReference>
<keyword evidence="3" id="KW-1185">Reference proteome</keyword>
<dbReference type="EMBL" id="JMIR01000010">
    <property type="protein sequence ID" value="KEO83534.1"/>
    <property type="molecule type" value="Genomic_DNA"/>
</dbReference>
<dbReference type="Proteomes" id="UP000027931">
    <property type="component" value="Unassembled WGS sequence"/>
</dbReference>
<dbReference type="RefSeq" id="WP_052036150.1">
    <property type="nucleotide sequence ID" value="NZ_JMIR01000010.1"/>
</dbReference>
<comment type="caution">
    <text evidence="2">The sequence shown here is derived from an EMBL/GenBank/DDBJ whole genome shotgun (WGS) entry which is preliminary data.</text>
</comment>
<protein>
    <recommendedName>
        <fullName evidence="1">HNH nuclease domain-containing protein</fullName>
    </recommendedName>
</protein>
<reference evidence="2 3" key="1">
    <citation type="journal article" date="2013" name="Int. J. Syst. Evol. Microbiol.">
        <title>Tumebacillus flagellatus sp. nov., an alpha-amylase/pullulanase-producing bacterium isolated from cassava wastewater.</title>
        <authorList>
            <person name="Wang Q."/>
            <person name="Xie N."/>
            <person name="Qin Y."/>
            <person name="Shen N."/>
            <person name="Zhu J."/>
            <person name="Mi H."/>
            <person name="Huang R."/>
        </authorList>
    </citation>
    <scope>NUCLEOTIDE SEQUENCE [LARGE SCALE GENOMIC DNA]</scope>
    <source>
        <strain evidence="2 3">GST4</strain>
    </source>
</reference>
<dbReference type="InterPro" id="IPR003615">
    <property type="entry name" value="HNH_nuc"/>
</dbReference>
<sequence length="230" mass="26881">MRPIERGTHPVNPNGIAVSFSHYSDARIHLIDHLGEYCSYCEMKLESGLAVEHVKPKSRHPQLERTWENFLLACPNCNPTKGDEDEDVHLPDYVWPDSDDTHLAFTYNPDGRVLAALTPMHTQAQNMLQLVGLDKIPLPHESSDRRLRNRHTKYQMALRYHRELSQRPDDKQYRQIITDLAKESGYWSVWVTVFRDDPDMIRRFNEAYPGTSPHCFETETYQAKSRHNRP</sequence>
<organism evidence="2 3">
    <name type="scientific">Tumebacillus flagellatus</name>
    <dbReference type="NCBI Taxonomy" id="1157490"/>
    <lineage>
        <taxon>Bacteria</taxon>
        <taxon>Bacillati</taxon>
        <taxon>Bacillota</taxon>
        <taxon>Bacilli</taxon>
        <taxon>Bacillales</taxon>
        <taxon>Alicyclobacillaceae</taxon>
        <taxon>Tumebacillus</taxon>
    </lineage>
</organism>
<dbReference type="GO" id="GO:0003676">
    <property type="term" value="F:nucleic acid binding"/>
    <property type="evidence" value="ECO:0007669"/>
    <property type="project" value="InterPro"/>
</dbReference>
<name>A0A074LR19_9BACL</name>
<dbReference type="STRING" id="1157490.EL26_08955"/>
<dbReference type="Gene3D" id="1.10.30.50">
    <property type="match status" value="1"/>
</dbReference>
<dbReference type="eggNOG" id="COG1403">
    <property type="taxonomic scope" value="Bacteria"/>
</dbReference>
<dbReference type="InterPro" id="IPR002711">
    <property type="entry name" value="HNH"/>
</dbReference>
<dbReference type="CDD" id="cd00085">
    <property type="entry name" value="HNHc"/>
    <property type="match status" value="1"/>
</dbReference>
<feature type="domain" description="HNH nuclease" evidence="1">
    <location>
        <begin position="23"/>
        <end position="79"/>
    </location>
</feature>
<evidence type="ECO:0000259" key="1">
    <source>
        <dbReference type="SMART" id="SM00507"/>
    </source>
</evidence>
<accession>A0A074LR19</accession>
<proteinExistence type="predicted"/>
<dbReference type="OrthoDB" id="9816185at2"/>
<dbReference type="AlphaFoldDB" id="A0A074LR19"/>
<dbReference type="GO" id="GO:0008270">
    <property type="term" value="F:zinc ion binding"/>
    <property type="evidence" value="ECO:0007669"/>
    <property type="project" value="InterPro"/>
</dbReference>
<dbReference type="GO" id="GO:0004519">
    <property type="term" value="F:endonuclease activity"/>
    <property type="evidence" value="ECO:0007669"/>
    <property type="project" value="InterPro"/>
</dbReference>
<evidence type="ECO:0000313" key="3">
    <source>
        <dbReference type="Proteomes" id="UP000027931"/>
    </source>
</evidence>
<gene>
    <name evidence="2" type="ORF">EL26_08955</name>
</gene>
<evidence type="ECO:0000313" key="2">
    <source>
        <dbReference type="EMBL" id="KEO83534.1"/>
    </source>
</evidence>
<dbReference type="SMART" id="SM00507">
    <property type="entry name" value="HNHc"/>
    <property type="match status" value="1"/>
</dbReference>